<dbReference type="InterPro" id="IPR011701">
    <property type="entry name" value="MFS"/>
</dbReference>
<dbReference type="Pfam" id="PF07690">
    <property type="entry name" value="MFS_1"/>
    <property type="match status" value="1"/>
</dbReference>
<dbReference type="STRING" id="1855283.SAMN05216382_2198"/>
<evidence type="ECO:0000256" key="1">
    <source>
        <dbReference type="ARBA" id="ARBA00004429"/>
    </source>
</evidence>
<dbReference type="CDD" id="cd17503">
    <property type="entry name" value="MFS_LmrB_MDR_like"/>
    <property type="match status" value="1"/>
</dbReference>
<dbReference type="InterPro" id="IPR004638">
    <property type="entry name" value="EmrB-like"/>
</dbReference>
<proteinExistence type="inferred from homology"/>
<feature type="transmembrane region" description="Helical" evidence="9">
    <location>
        <begin position="90"/>
        <end position="109"/>
    </location>
</feature>
<dbReference type="PRINTS" id="PR01036">
    <property type="entry name" value="TCRTETB"/>
</dbReference>
<keyword evidence="8 9" id="KW-0472">Membrane</keyword>
<protein>
    <submittedName>
        <fullName evidence="11">MFS transporter, DHA2 family, multidrug resistance protein</fullName>
    </submittedName>
</protein>
<keyword evidence="4" id="KW-1003">Cell membrane</keyword>
<evidence type="ECO:0000256" key="4">
    <source>
        <dbReference type="ARBA" id="ARBA00022475"/>
    </source>
</evidence>
<evidence type="ECO:0000256" key="5">
    <source>
        <dbReference type="ARBA" id="ARBA00022519"/>
    </source>
</evidence>
<name>A0A1H7RC96_9SPHN</name>
<evidence type="ECO:0000259" key="10">
    <source>
        <dbReference type="PROSITE" id="PS50850"/>
    </source>
</evidence>
<dbReference type="GO" id="GO:0005886">
    <property type="term" value="C:plasma membrane"/>
    <property type="evidence" value="ECO:0007669"/>
    <property type="project" value="UniProtKB-SubCell"/>
</dbReference>
<dbReference type="SUPFAM" id="SSF103473">
    <property type="entry name" value="MFS general substrate transporter"/>
    <property type="match status" value="1"/>
</dbReference>
<feature type="transmembrane region" description="Helical" evidence="9">
    <location>
        <begin position="370"/>
        <end position="388"/>
    </location>
</feature>
<feature type="transmembrane region" description="Helical" evidence="9">
    <location>
        <begin position="236"/>
        <end position="257"/>
    </location>
</feature>
<feature type="domain" description="Major facilitator superfamily (MFS) profile" evidence="10">
    <location>
        <begin position="52"/>
        <end position="538"/>
    </location>
</feature>
<dbReference type="AlphaFoldDB" id="A0A1H7RC96"/>
<sequence length="547" mass="58288">MVEQSDASKLAQAAPAQVQANAPIRPAANPAKAAVEAGGGPPPMVGGQLALTSFALALGTFMMVLDSTIANVSLPTIAGNLGVSSDNSTWVITAFAVSNGIAVPLTGWLMRRFGVVRVFCTAVALFTLASFLCGIAWNLPSLILFRVLQGATAGPIMPGSQALLIAIFPPQKRATALGIWSMTTLVAPVMGPILGGYISDNYHWSLIFLINVPFGIFVAFMCWTNLKSRETPTAKLPIDAVGLGLLVVWVGALQVMLDLGKNADWFNDPAIVLLTIVAAIGFVAWIIWELTDANPTVDLSLFARRNFLIGNLAFSLGYAVFFANILILPLWLQTQLGYTATWAGLVAAPSGVVAVLLTPLVARLSGKFDARLLASVAFIGFAISYWMRSGYTNTASFYDFMLPLLVQGVSMSTFFLSMLTIAIDRIPAERLPSATGISNFARIVAGSFAASIITTAWDRREALHQSRLAEAIGNGVPYRMAVEQLARVGLSPEQAAGAITRQMVGQAYLLASTDLFRISSYLCAGLLVIVWFCRRPTPPEGHVVAAD</sequence>
<evidence type="ECO:0000313" key="12">
    <source>
        <dbReference type="Proteomes" id="UP000199214"/>
    </source>
</evidence>
<dbReference type="GO" id="GO:0015721">
    <property type="term" value="P:bile acid and bile salt transport"/>
    <property type="evidence" value="ECO:0007669"/>
    <property type="project" value="UniProtKB-ARBA"/>
</dbReference>
<dbReference type="PANTHER" id="PTHR42718">
    <property type="entry name" value="MAJOR FACILITATOR SUPERFAMILY MULTIDRUG TRANSPORTER MFSC"/>
    <property type="match status" value="1"/>
</dbReference>
<reference evidence="12" key="1">
    <citation type="submission" date="2016-10" db="EMBL/GenBank/DDBJ databases">
        <authorList>
            <person name="Varghese N."/>
            <person name="Submissions S."/>
        </authorList>
    </citation>
    <scope>NUCLEOTIDE SEQUENCE [LARGE SCALE GENOMIC DNA]</scope>
    <source>
        <strain evidence="12">JS21-1</strain>
    </source>
</reference>
<feature type="transmembrane region" description="Helical" evidence="9">
    <location>
        <begin position="49"/>
        <end position="70"/>
    </location>
</feature>
<evidence type="ECO:0000256" key="7">
    <source>
        <dbReference type="ARBA" id="ARBA00022989"/>
    </source>
</evidence>
<keyword evidence="3" id="KW-0813">Transport</keyword>
<dbReference type="GO" id="GO:0022857">
    <property type="term" value="F:transmembrane transporter activity"/>
    <property type="evidence" value="ECO:0007669"/>
    <property type="project" value="InterPro"/>
</dbReference>
<evidence type="ECO:0000256" key="6">
    <source>
        <dbReference type="ARBA" id="ARBA00022692"/>
    </source>
</evidence>
<comment type="subcellular location">
    <subcellularLocation>
        <location evidence="1">Cell inner membrane</location>
        <topology evidence="1">Multi-pass membrane protein</topology>
    </subcellularLocation>
</comment>
<keyword evidence="12" id="KW-1185">Reference proteome</keyword>
<evidence type="ECO:0000256" key="9">
    <source>
        <dbReference type="SAM" id="Phobius"/>
    </source>
</evidence>
<evidence type="ECO:0000256" key="3">
    <source>
        <dbReference type="ARBA" id="ARBA00022448"/>
    </source>
</evidence>
<dbReference type="EMBL" id="FNZZ01000004">
    <property type="protein sequence ID" value="SEL57752.1"/>
    <property type="molecule type" value="Genomic_DNA"/>
</dbReference>
<dbReference type="GO" id="GO:1990961">
    <property type="term" value="P:xenobiotic detoxification by transmembrane export across the plasma membrane"/>
    <property type="evidence" value="ECO:0007669"/>
    <property type="project" value="UniProtKB-ARBA"/>
</dbReference>
<accession>A0A1H7RC96</accession>
<comment type="similarity">
    <text evidence="2">Belongs to the major facilitator superfamily. EmrB family.</text>
</comment>
<dbReference type="Gene3D" id="1.20.1720.10">
    <property type="entry name" value="Multidrug resistance protein D"/>
    <property type="match status" value="1"/>
</dbReference>
<evidence type="ECO:0000313" key="11">
    <source>
        <dbReference type="EMBL" id="SEL57752.1"/>
    </source>
</evidence>
<dbReference type="Gene3D" id="1.20.1250.20">
    <property type="entry name" value="MFS general substrate transporter like domains"/>
    <property type="match status" value="1"/>
</dbReference>
<evidence type="ECO:0000256" key="2">
    <source>
        <dbReference type="ARBA" id="ARBA00008537"/>
    </source>
</evidence>
<feature type="transmembrane region" description="Helical" evidence="9">
    <location>
        <begin position="338"/>
        <end position="358"/>
    </location>
</feature>
<keyword evidence="5" id="KW-0997">Cell inner membrane</keyword>
<feature type="transmembrane region" description="Helical" evidence="9">
    <location>
        <begin position="269"/>
        <end position="288"/>
    </location>
</feature>
<dbReference type="InterPro" id="IPR036259">
    <property type="entry name" value="MFS_trans_sf"/>
</dbReference>
<feature type="transmembrane region" description="Helical" evidence="9">
    <location>
        <begin position="308"/>
        <end position="332"/>
    </location>
</feature>
<dbReference type="NCBIfam" id="TIGR00711">
    <property type="entry name" value="efflux_EmrB"/>
    <property type="match status" value="1"/>
</dbReference>
<feature type="transmembrane region" description="Helical" evidence="9">
    <location>
        <begin position="116"/>
        <end position="137"/>
    </location>
</feature>
<dbReference type="Proteomes" id="UP000199214">
    <property type="component" value="Unassembled WGS sequence"/>
</dbReference>
<keyword evidence="7 9" id="KW-1133">Transmembrane helix</keyword>
<evidence type="ECO:0000256" key="8">
    <source>
        <dbReference type="ARBA" id="ARBA00023136"/>
    </source>
</evidence>
<feature type="transmembrane region" description="Helical" evidence="9">
    <location>
        <begin position="204"/>
        <end position="224"/>
    </location>
</feature>
<gene>
    <name evidence="11" type="ORF">SAMN05216382_2198</name>
</gene>
<organism evidence="11 12">
    <name type="scientific">Sphingomonas palmae</name>
    <dbReference type="NCBI Taxonomy" id="1855283"/>
    <lineage>
        <taxon>Bacteria</taxon>
        <taxon>Pseudomonadati</taxon>
        <taxon>Pseudomonadota</taxon>
        <taxon>Alphaproteobacteria</taxon>
        <taxon>Sphingomonadales</taxon>
        <taxon>Sphingomonadaceae</taxon>
        <taxon>Sphingomonas</taxon>
    </lineage>
</organism>
<dbReference type="PROSITE" id="PS50850">
    <property type="entry name" value="MFS"/>
    <property type="match status" value="1"/>
</dbReference>
<keyword evidence="6 9" id="KW-0812">Transmembrane</keyword>
<dbReference type="InterPro" id="IPR020846">
    <property type="entry name" value="MFS_dom"/>
</dbReference>
<feature type="transmembrane region" description="Helical" evidence="9">
    <location>
        <begin position="143"/>
        <end position="165"/>
    </location>
</feature>
<dbReference type="FunFam" id="1.20.1720.10:FF:000002">
    <property type="entry name" value="Multidrug resistance protein B"/>
    <property type="match status" value="1"/>
</dbReference>
<dbReference type="PANTHER" id="PTHR42718:SF9">
    <property type="entry name" value="MAJOR FACILITATOR SUPERFAMILY MULTIDRUG TRANSPORTER MFSC"/>
    <property type="match status" value="1"/>
</dbReference>
<feature type="transmembrane region" description="Helical" evidence="9">
    <location>
        <begin position="177"/>
        <end position="198"/>
    </location>
</feature>
<feature type="transmembrane region" description="Helical" evidence="9">
    <location>
        <begin position="400"/>
        <end position="419"/>
    </location>
</feature>